<feature type="domain" description="Cell wall hydrolase SleB" evidence="2">
    <location>
        <begin position="154"/>
        <end position="262"/>
    </location>
</feature>
<evidence type="ECO:0000256" key="1">
    <source>
        <dbReference type="SAM" id="MobiDB-lite"/>
    </source>
</evidence>
<dbReference type="Pfam" id="PF07486">
    <property type="entry name" value="Hydrolase_2"/>
    <property type="match status" value="1"/>
</dbReference>
<keyword evidence="3" id="KW-0378">Hydrolase</keyword>
<dbReference type="RefSeq" id="WP_160614230.1">
    <property type="nucleotide sequence ID" value="NZ_JAUFQM010000001.1"/>
</dbReference>
<dbReference type="InterPro" id="IPR042047">
    <property type="entry name" value="SleB_dom1"/>
</dbReference>
<feature type="compositionally biased region" description="Basic and acidic residues" evidence="1">
    <location>
        <begin position="357"/>
        <end position="373"/>
    </location>
</feature>
<dbReference type="Gene3D" id="1.10.10.2520">
    <property type="entry name" value="Cell wall hydrolase SleB, domain 1"/>
    <property type="match status" value="1"/>
</dbReference>
<feature type="region of interest" description="Disordered" evidence="1">
    <location>
        <begin position="320"/>
        <end position="373"/>
    </location>
</feature>
<dbReference type="EMBL" id="WTYZ01000001">
    <property type="protein sequence ID" value="MXO83929.1"/>
    <property type="molecule type" value="Genomic_DNA"/>
</dbReference>
<dbReference type="OrthoDB" id="9785345at2"/>
<name>A0A844ZDR8_9SPHN</name>
<dbReference type="InterPro" id="IPR011105">
    <property type="entry name" value="Cell_wall_hydrolase_SleB"/>
</dbReference>
<comment type="caution">
    <text evidence="3">The sequence shown here is derived from an EMBL/GenBank/DDBJ whole genome shotgun (WGS) entry which is preliminary data.</text>
</comment>
<dbReference type="GO" id="GO:0016787">
    <property type="term" value="F:hydrolase activity"/>
    <property type="evidence" value="ECO:0007669"/>
    <property type="project" value="UniProtKB-KW"/>
</dbReference>
<proteinExistence type="predicted"/>
<sequence>MSKKRPSVGERAKVFAAGLIGGKHRGRRIIALAAAITVPAMAAEGEWASFGPQKPETALIQAVEAMPFEQPGQSFPGSAFYFLEDAPRADYAAAETDMALFDISGTGDTDAAELVAANNAGPAARAFRSLGGGLDKARALQCMTKAIYYEAASEATAGQRAVAQVVLNRVSHPSYPNSVCGVVFQGSERKTGCQFSFTCDGSLNRKASSGAWARAQSVAQQALSGSVYRPVGLATHYHTIWIHPYWAPSLDHIGTIGAHRFYKWKGSAGKPAAFRAAYSGREPLASPKARAASADTTATDIADPIALAKAYEDARLKAVAESKTATPRAPAPKYSAQIEERGGDQIFQADNLPESGGVKEEYRNSGRWINEPK</sequence>
<gene>
    <name evidence="3" type="ORF">GRI35_11190</name>
</gene>
<accession>A0A844ZDR8</accession>
<evidence type="ECO:0000313" key="4">
    <source>
        <dbReference type="Proteomes" id="UP000460290"/>
    </source>
</evidence>
<evidence type="ECO:0000313" key="3">
    <source>
        <dbReference type="EMBL" id="MXO83929.1"/>
    </source>
</evidence>
<dbReference type="Proteomes" id="UP000460290">
    <property type="component" value="Unassembled WGS sequence"/>
</dbReference>
<protein>
    <submittedName>
        <fullName evidence="3">Cell wall hydrolase</fullName>
    </submittedName>
</protein>
<organism evidence="3 4">
    <name type="scientific">Pontixanthobacter aestiaquae</name>
    <dbReference type="NCBI Taxonomy" id="1509367"/>
    <lineage>
        <taxon>Bacteria</taxon>
        <taxon>Pseudomonadati</taxon>
        <taxon>Pseudomonadota</taxon>
        <taxon>Alphaproteobacteria</taxon>
        <taxon>Sphingomonadales</taxon>
        <taxon>Erythrobacteraceae</taxon>
        <taxon>Pontixanthobacter</taxon>
    </lineage>
</organism>
<evidence type="ECO:0000259" key="2">
    <source>
        <dbReference type="Pfam" id="PF07486"/>
    </source>
</evidence>
<reference evidence="3 4" key="1">
    <citation type="submission" date="2019-12" db="EMBL/GenBank/DDBJ databases">
        <title>Genomic-based taxomic classification of the family Erythrobacteraceae.</title>
        <authorList>
            <person name="Xu L."/>
        </authorList>
    </citation>
    <scope>NUCLEOTIDE SEQUENCE [LARGE SCALE GENOMIC DNA]</scope>
    <source>
        <strain evidence="3 4">KCTC 42006</strain>
    </source>
</reference>
<dbReference type="AlphaFoldDB" id="A0A844ZDR8"/>
<keyword evidence="4" id="KW-1185">Reference proteome</keyword>